<dbReference type="EMBL" id="ACZI02000003">
    <property type="protein sequence ID" value="EFV15047.1"/>
    <property type="molecule type" value="Genomic_DNA"/>
</dbReference>
<reference evidence="1 2" key="1">
    <citation type="journal article" date="2011" name="Stand. Genomic Sci.">
        <title>High quality draft genome sequence of Segniliparus rugosus CDC 945(T)= (ATCC BAA-974(T)).</title>
        <authorList>
            <person name="Earl A.M."/>
            <person name="Desjardins C.A."/>
            <person name="Fitzgerald M.G."/>
            <person name="Arachchi H.M."/>
            <person name="Zeng Q."/>
            <person name="Mehta T."/>
            <person name="Griggs A."/>
            <person name="Birren B.W."/>
            <person name="Toney N.C."/>
            <person name="Carr J."/>
            <person name="Posey J."/>
            <person name="Butler W.R."/>
        </authorList>
    </citation>
    <scope>NUCLEOTIDE SEQUENCE [LARGE SCALE GENOMIC DNA]</scope>
    <source>
        <strain evidence="2">ATCC BAA-974 / DSM 45345 / CCUG 50838 / CIP 108380 / JCM 13579 / CDC 945</strain>
    </source>
</reference>
<gene>
    <name evidence="1" type="ORF">HMPREF9336_00103</name>
</gene>
<dbReference type="STRING" id="679197.HMPREF9336_00103"/>
<dbReference type="AlphaFoldDB" id="E5XKT4"/>
<dbReference type="Pfam" id="PF05655">
    <property type="entry name" value="AvrD"/>
    <property type="match status" value="1"/>
</dbReference>
<dbReference type="InterPro" id="IPR008799">
    <property type="entry name" value="Pseudomon_AvrD"/>
</dbReference>
<evidence type="ECO:0000313" key="1">
    <source>
        <dbReference type="EMBL" id="EFV15047.1"/>
    </source>
</evidence>
<sequence length="361" mass="39330">MIWKAIGEMFPTITSSIDDILGPSEKRFFGSGYRRVVYGMHDVGVTSAEDGQVHAEAAIGLSYPGSWSKKKDGKERRPHFSTLDALILGAELAELCLARSHGWGYDSEDLARSWVRKVHIAAGAKPQEDLESLQATATRKAAPEIVLDDGFRVSVFSCRMGTMRVRLEVAHPHAPARSGQWSYQDRSTALCPPEHRYYGDGFKAWRHEIVDVHVDPAAPSARGTLHILPVDPESAAAASTFGLEAAYGPSASLVDLLVAASQLTQAVLYDFDGIRRENSDTLWMRRTTATAEHPHRPHTSDGVPVNATLVNPDRVVFGGDVWSTTDVIGTVGGVTLESAIAHRVGHSDIEQAKNATEQKEQ</sequence>
<evidence type="ECO:0008006" key="3">
    <source>
        <dbReference type="Google" id="ProtNLM"/>
    </source>
</evidence>
<dbReference type="HOGENOM" id="CLU_073081_0_0_11"/>
<comment type="caution">
    <text evidence="1">The sequence shown here is derived from an EMBL/GenBank/DDBJ whole genome shotgun (WGS) entry which is preliminary data.</text>
</comment>
<accession>E5XKT4</accession>
<name>E5XKT4_SEGRC</name>
<dbReference type="eggNOG" id="ENOG5033346">
    <property type="taxonomic scope" value="Bacteria"/>
</dbReference>
<organism evidence="1 2">
    <name type="scientific">Segniliparus rugosus (strain ATCC BAA-974 / DSM 45345 / CCUG 50838 / CIP 108380 / JCM 13579 / CDC 945)</name>
    <dbReference type="NCBI Taxonomy" id="679197"/>
    <lineage>
        <taxon>Bacteria</taxon>
        <taxon>Bacillati</taxon>
        <taxon>Actinomycetota</taxon>
        <taxon>Actinomycetes</taxon>
        <taxon>Mycobacteriales</taxon>
        <taxon>Segniliparaceae</taxon>
        <taxon>Segniliparus</taxon>
    </lineage>
</organism>
<evidence type="ECO:0000313" key="2">
    <source>
        <dbReference type="Proteomes" id="UP000004816"/>
    </source>
</evidence>
<protein>
    <recommendedName>
        <fullName evidence="3">Avirulence D protein (AvrD)</fullName>
    </recommendedName>
</protein>
<dbReference type="Proteomes" id="UP000004816">
    <property type="component" value="Unassembled WGS sequence"/>
</dbReference>
<keyword evidence="2" id="KW-1185">Reference proteome</keyword>
<proteinExistence type="predicted"/>